<proteinExistence type="predicted"/>
<dbReference type="InterPro" id="IPR033904">
    <property type="entry name" value="Trans_IPPS_HH"/>
</dbReference>
<dbReference type="NCBIfam" id="TIGR03465">
    <property type="entry name" value="HpnD"/>
    <property type="match status" value="1"/>
</dbReference>
<dbReference type="InterPro" id="IPR019845">
    <property type="entry name" value="Squalene/phytoene_synthase_CS"/>
</dbReference>
<dbReference type="Pfam" id="PF00494">
    <property type="entry name" value="SQS_PSY"/>
    <property type="match status" value="1"/>
</dbReference>
<dbReference type="SFLD" id="SFLDS00005">
    <property type="entry name" value="Isoprenoid_Synthase_Type_I"/>
    <property type="match status" value="1"/>
</dbReference>
<evidence type="ECO:0000313" key="3">
    <source>
        <dbReference type="Proteomes" id="UP000018209"/>
    </source>
</evidence>
<dbReference type="PROSITE" id="PS01045">
    <property type="entry name" value="SQUALEN_PHYTOEN_SYN_2"/>
    <property type="match status" value="1"/>
</dbReference>
<dbReference type="SFLD" id="SFLDG01018">
    <property type="entry name" value="Squalene/Phytoene_Synthase_Lik"/>
    <property type="match status" value="1"/>
</dbReference>
<protein>
    <submittedName>
        <fullName evidence="2">Phytoene synthase</fullName>
    </submittedName>
</protein>
<organism evidence="2 3">
    <name type="scientific">Gluconobacter thailandicus NBRC 3257</name>
    <dbReference type="NCBI Taxonomy" id="1381097"/>
    <lineage>
        <taxon>Bacteria</taxon>
        <taxon>Pseudomonadati</taxon>
        <taxon>Pseudomonadota</taxon>
        <taxon>Alphaproteobacteria</taxon>
        <taxon>Acetobacterales</taxon>
        <taxon>Acetobacteraceae</taxon>
        <taxon>Gluconobacter</taxon>
    </lineage>
</organism>
<dbReference type="Proteomes" id="UP000018209">
    <property type="component" value="Unassembled WGS sequence"/>
</dbReference>
<keyword evidence="1" id="KW-0808">Transferase</keyword>
<dbReference type="SFLD" id="SFLDG01212">
    <property type="entry name" value="Phytoene_synthase_like"/>
    <property type="match status" value="1"/>
</dbReference>
<dbReference type="EMBL" id="BASM01000037">
    <property type="protein sequence ID" value="GAD27876.1"/>
    <property type="molecule type" value="Genomic_DNA"/>
</dbReference>
<dbReference type="SUPFAM" id="SSF48576">
    <property type="entry name" value="Terpenoid synthases"/>
    <property type="match status" value="1"/>
</dbReference>
<dbReference type="InterPro" id="IPR008949">
    <property type="entry name" value="Isoprenoid_synthase_dom_sf"/>
</dbReference>
<gene>
    <name evidence="2" type="ORF">NBRC3257_2875</name>
</gene>
<dbReference type="InterPro" id="IPR002060">
    <property type="entry name" value="Squ/phyt_synthse"/>
</dbReference>
<evidence type="ECO:0000313" key="2">
    <source>
        <dbReference type="EMBL" id="GAD27876.1"/>
    </source>
</evidence>
<accession>A0ABQ0J090</accession>
<comment type="caution">
    <text evidence="2">The sequence shown here is derived from an EMBL/GenBank/DDBJ whole genome shotgun (WGS) entry which is preliminary data.</text>
</comment>
<keyword evidence="3" id="KW-1185">Reference proteome</keyword>
<dbReference type="InterPro" id="IPR044843">
    <property type="entry name" value="Trans_IPPS_bact-type"/>
</dbReference>
<name>A0ABQ0J090_GLUTH</name>
<dbReference type="PANTHER" id="PTHR31480">
    <property type="entry name" value="BIFUNCTIONAL LYCOPENE CYCLASE/PHYTOENE SYNTHASE"/>
    <property type="match status" value="1"/>
</dbReference>
<dbReference type="InterPro" id="IPR017828">
    <property type="entry name" value="SQ_synth_HpnD-like"/>
</dbReference>
<dbReference type="Gene3D" id="1.10.600.10">
    <property type="entry name" value="Farnesyl Diphosphate Synthase"/>
    <property type="match status" value="1"/>
</dbReference>
<dbReference type="CDD" id="cd00683">
    <property type="entry name" value="Trans_IPPS_HH"/>
    <property type="match status" value="1"/>
</dbReference>
<sequence>MGLERRISETGQGTDMVFSRARASSGLPCAQADLDHVEHIVTASGTSFARGMRVLPTARRQAMFAIYAFCREVDDIADGDAGVADPSQALQEWHERIDRLYKGETRDALDRVLVATIFRFDLRAADFHAIIDGMAMDCGEPIVAPDEKTLDLYCDRVASAVGRLSVRAFGDSSPAADLVSKHLGRALQLTNILRDIAEDAERSRLYLPSELLERFNVPNDPKEALYAHGLDGVAHILARRAHDHFRDARRAMKDCNRTAMRPARMMAASYEPVLNALEKRGWKNPEEAPKISKGCRAVRALAAYVK</sequence>
<evidence type="ECO:0000256" key="1">
    <source>
        <dbReference type="ARBA" id="ARBA00022679"/>
    </source>
</evidence>
<reference evidence="2 3" key="1">
    <citation type="submission" date="2013-08" db="EMBL/GenBank/DDBJ databases">
        <title>Gluconobacter thailandicus NBRC 3257 whole genome sequence.</title>
        <authorList>
            <person name="Matsutani M."/>
            <person name="Yakushi T."/>
            <person name="Matsushita K."/>
        </authorList>
    </citation>
    <scope>NUCLEOTIDE SEQUENCE [LARGE SCALE GENOMIC DNA]</scope>
    <source>
        <strain evidence="2 3">NBRC 3257</strain>
    </source>
</reference>